<dbReference type="GO" id="GO:0004331">
    <property type="term" value="F:fructose-2,6-bisphosphate 2-phosphatase activity"/>
    <property type="evidence" value="ECO:0007669"/>
    <property type="project" value="TreeGrafter"/>
</dbReference>
<dbReference type="PANTHER" id="PTHR46517:SF1">
    <property type="entry name" value="FRUCTOSE-2,6-BISPHOSPHATASE TIGAR"/>
    <property type="match status" value="1"/>
</dbReference>
<accession>A0A3S3NZ05</accession>
<evidence type="ECO:0000256" key="4">
    <source>
        <dbReference type="SAM" id="SignalP"/>
    </source>
</evidence>
<feature type="binding site" evidence="2">
    <location>
        <begin position="107"/>
        <end position="108"/>
    </location>
    <ligand>
        <name>substrate</name>
    </ligand>
</feature>
<dbReference type="EMBL" id="NCKU01004470">
    <property type="protein sequence ID" value="RWS05890.1"/>
    <property type="molecule type" value="Genomic_DNA"/>
</dbReference>
<dbReference type="SMART" id="SM00855">
    <property type="entry name" value="PGAM"/>
    <property type="match status" value="1"/>
</dbReference>
<dbReference type="EMBL" id="NCKU01004456">
    <property type="protein sequence ID" value="RWS05904.1"/>
    <property type="molecule type" value="Genomic_DNA"/>
</dbReference>
<dbReference type="GO" id="GO:0045820">
    <property type="term" value="P:negative regulation of glycolytic process"/>
    <property type="evidence" value="ECO:0007669"/>
    <property type="project" value="TreeGrafter"/>
</dbReference>
<dbReference type="OrthoDB" id="354304at2759"/>
<name>A0A3S3NZ05_9ACAR</name>
<reference evidence="7 8" key="1">
    <citation type="journal article" date="2018" name="Gigascience">
        <title>Genomes of trombidid mites reveal novel predicted allergens and laterally-transferred genes associated with secondary metabolism.</title>
        <authorList>
            <person name="Dong X."/>
            <person name="Chaisiri K."/>
            <person name="Xia D."/>
            <person name="Armstrong S.D."/>
            <person name="Fang Y."/>
            <person name="Donnelly M.J."/>
            <person name="Kadowaki T."/>
            <person name="McGarry J.W."/>
            <person name="Darby A.C."/>
            <person name="Makepeace B.L."/>
        </authorList>
    </citation>
    <scope>NUCLEOTIDE SEQUENCE [LARGE SCALE GENOMIC DNA]</scope>
    <source>
        <strain evidence="7">UoL-WK</strain>
    </source>
</reference>
<sequence length="240" mass="27396">MRTLVSLIIVSVCSGETEANKARIIQGQLNVELSENGKRQAERLRNYHRRNDIKFDLVFSSDLDRAIDTCRAIIGHSLDIVVDSRLRERAFGVIEGQSIDKFRDEARRAGHSEENYSAFTPSGAETLTQVNNRVKDFCHNHLLRVVKPGFNVLIVTHGGVIREFMRFFRDNLHCYFSEREPLKVTPNTGVNLFKIEYSCDRLLKAICLKLHETSHLDDPTTAVVENEVSSRMAEVTYQSL</sequence>
<dbReference type="SUPFAM" id="SSF53254">
    <property type="entry name" value="Phosphoglycerate mutase-like"/>
    <property type="match status" value="1"/>
</dbReference>
<organism evidence="7 8">
    <name type="scientific">Dinothrombium tinctorium</name>
    <dbReference type="NCBI Taxonomy" id="1965070"/>
    <lineage>
        <taxon>Eukaryota</taxon>
        <taxon>Metazoa</taxon>
        <taxon>Ecdysozoa</taxon>
        <taxon>Arthropoda</taxon>
        <taxon>Chelicerata</taxon>
        <taxon>Arachnida</taxon>
        <taxon>Acari</taxon>
        <taxon>Acariformes</taxon>
        <taxon>Trombidiformes</taxon>
        <taxon>Prostigmata</taxon>
        <taxon>Anystina</taxon>
        <taxon>Parasitengona</taxon>
        <taxon>Trombidioidea</taxon>
        <taxon>Trombidiidae</taxon>
        <taxon>Dinothrombium</taxon>
    </lineage>
</organism>
<feature type="site" description="Transition state stabilizer" evidence="3">
    <location>
        <position position="157"/>
    </location>
</feature>
<dbReference type="Pfam" id="PF00300">
    <property type="entry name" value="His_Phos_1"/>
    <property type="match status" value="1"/>
</dbReference>
<keyword evidence="1" id="KW-0378">Hydrolase</keyword>
<keyword evidence="8" id="KW-1185">Reference proteome</keyword>
<evidence type="ECO:0000256" key="2">
    <source>
        <dbReference type="PIRSR" id="PIRSR613078-2"/>
    </source>
</evidence>
<evidence type="ECO:0000313" key="5">
    <source>
        <dbReference type="EMBL" id="RWS05890.1"/>
    </source>
</evidence>
<protein>
    <submittedName>
        <fullName evidence="7">Phosphoglycerate mutase-like protein</fullName>
    </submittedName>
</protein>
<evidence type="ECO:0000256" key="1">
    <source>
        <dbReference type="ARBA" id="ARBA00022801"/>
    </source>
</evidence>
<gene>
    <name evidence="7" type="ORF">B4U79_02623</name>
    <name evidence="5" type="ORF">B4U79_08364</name>
    <name evidence="6" type="ORF">B4U79_13111</name>
</gene>
<dbReference type="Gene3D" id="3.40.50.1240">
    <property type="entry name" value="Phosphoglycerate mutase-like"/>
    <property type="match status" value="1"/>
</dbReference>
<dbReference type="AlphaFoldDB" id="A0A3S3NZ05"/>
<feature type="signal peptide" evidence="4">
    <location>
        <begin position="1"/>
        <end position="19"/>
    </location>
</feature>
<dbReference type="CDD" id="cd07067">
    <property type="entry name" value="HP_PGM_like"/>
    <property type="match status" value="1"/>
</dbReference>
<feature type="binding site" evidence="2">
    <location>
        <position position="65"/>
    </location>
    <ligand>
        <name>substrate</name>
    </ligand>
</feature>
<dbReference type="InterPro" id="IPR051695">
    <property type="entry name" value="Phosphoglycerate_Mutase"/>
</dbReference>
<comment type="caution">
    <text evidence="7">The sequence shown here is derived from an EMBL/GenBank/DDBJ whole genome shotgun (WGS) entry which is preliminary data.</text>
</comment>
<dbReference type="PANTHER" id="PTHR46517">
    <property type="entry name" value="FRUCTOSE-2,6-BISPHOSPHATASE TIGAR"/>
    <property type="match status" value="1"/>
</dbReference>
<keyword evidence="4" id="KW-0732">Signal</keyword>
<proteinExistence type="predicted"/>
<evidence type="ECO:0000313" key="8">
    <source>
        <dbReference type="Proteomes" id="UP000285301"/>
    </source>
</evidence>
<dbReference type="GO" id="GO:0043456">
    <property type="term" value="P:regulation of pentose-phosphate shunt"/>
    <property type="evidence" value="ECO:0007669"/>
    <property type="project" value="TreeGrafter"/>
</dbReference>
<dbReference type="GO" id="GO:0005829">
    <property type="term" value="C:cytosol"/>
    <property type="evidence" value="ECO:0007669"/>
    <property type="project" value="TreeGrafter"/>
</dbReference>
<evidence type="ECO:0000256" key="3">
    <source>
        <dbReference type="PIRSR" id="PIRSR613078-3"/>
    </source>
</evidence>
<feature type="chain" id="PRO_5036344725" evidence="4">
    <location>
        <begin position="20"/>
        <end position="240"/>
    </location>
</feature>
<evidence type="ECO:0000313" key="7">
    <source>
        <dbReference type="EMBL" id="RWS11945.1"/>
    </source>
</evidence>
<dbReference type="InterPro" id="IPR029033">
    <property type="entry name" value="His_PPase_superfam"/>
</dbReference>
<dbReference type="InterPro" id="IPR013078">
    <property type="entry name" value="His_Pase_superF_clade-1"/>
</dbReference>
<dbReference type="STRING" id="1965070.A0A3S3NZ05"/>
<reference evidence="7" key="2">
    <citation type="submission" date="2018-11" db="EMBL/GenBank/DDBJ databases">
        <title>Trombidioid mite genomics.</title>
        <authorList>
            <person name="Dong X."/>
        </authorList>
    </citation>
    <scope>NUCLEOTIDE SEQUENCE</scope>
    <source>
        <strain evidence="7">UoL-WK</strain>
    </source>
</reference>
<evidence type="ECO:0000313" key="6">
    <source>
        <dbReference type="EMBL" id="RWS05904.1"/>
    </source>
</evidence>
<dbReference type="Proteomes" id="UP000285301">
    <property type="component" value="Unassembled WGS sequence"/>
</dbReference>
<dbReference type="EMBL" id="NCKU01001510">
    <property type="protein sequence ID" value="RWS11945.1"/>
    <property type="molecule type" value="Genomic_DNA"/>
</dbReference>